<name>A0A9W7DAQ7_9STRA</name>
<dbReference type="EMBL" id="BSXW01012534">
    <property type="protein sequence ID" value="GMF66056.1"/>
    <property type="molecule type" value="Genomic_DNA"/>
</dbReference>
<reference evidence="1" key="1">
    <citation type="submission" date="2023-04" db="EMBL/GenBank/DDBJ databases">
        <title>Phytophthora lilii NBRC 32176.</title>
        <authorList>
            <person name="Ichikawa N."/>
            <person name="Sato H."/>
            <person name="Tonouchi N."/>
        </authorList>
    </citation>
    <scope>NUCLEOTIDE SEQUENCE</scope>
    <source>
        <strain evidence="1">NBRC 32176</strain>
    </source>
</reference>
<evidence type="ECO:0000313" key="2">
    <source>
        <dbReference type="Proteomes" id="UP001165083"/>
    </source>
</evidence>
<proteinExistence type="predicted"/>
<evidence type="ECO:0000313" key="1">
    <source>
        <dbReference type="EMBL" id="GMF66056.1"/>
    </source>
</evidence>
<comment type="caution">
    <text evidence="1">The sequence shown here is derived from an EMBL/GenBank/DDBJ whole genome shotgun (WGS) entry which is preliminary data.</text>
</comment>
<dbReference type="Proteomes" id="UP001165083">
    <property type="component" value="Unassembled WGS sequence"/>
</dbReference>
<protein>
    <submittedName>
        <fullName evidence="1">Unnamed protein product</fullName>
    </submittedName>
</protein>
<organism evidence="1 2">
    <name type="scientific">Phytophthora lilii</name>
    <dbReference type="NCBI Taxonomy" id="2077276"/>
    <lineage>
        <taxon>Eukaryota</taxon>
        <taxon>Sar</taxon>
        <taxon>Stramenopiles</taxon>
        <taxon>Oomycota</taxon>
        <taxon>Peronosporomycetes</taxon>
        <taxon>Peronosporales</taxon>
        <taxon>Peronosporaceae</taxon>
        <taxon>Phytophthora</taxon>
    </lineage>
</organism>
<keyword evidence="2" id="KW-1185">Reference proteome</keyword>
<gene>
    <name evidence="1" type="ORF">Plil01_001860800</name>
</gene>
<dbReference type="AlphaFoldDB" id="A0A9W7DAQ7"/>
<accession>A0A9W7DAQ7</accession>
<sequence>MHLEGGDDRVLEGLQRGGAEAEAADAGHGGRVLAQVHSKFGHNAIPNAGQTQSAITRAVPAFPATRGTNLSLEPPGTTGFASRPDVICTDRGLCFLRGTLHKAFVENIAVLDISRVVPPASGTRVLARNKKFKWKLPSGTPLNSRIQTGFPTSHVLARGRVALFQDTVRTFPDSETRGDEQEAHSKRFF</sequence>